<reference evidence="2 3" key="1">
    <citation type="submission" date="2017-06" db="EMBL/GenBank/DDBJ databases">
        <title>Genome sequencing of cyanobaciteial culture collection at National Institute for Environmental Studies (NIES).</title>
        <authorList>
            <person name="Hirose Y."/>
            <person name="Shimura Y."/>
            <person name="Fujisawa T."/>
            <person name="Nakamura Y."/>
            <person name="Kawachi M."/>
        </authorList>
    </citation>
    <scope>NUCLEOTIDE SEQUENCE [LARGE SCALE GENOMIC DNA]</scope>
    <source>
        <strain evidence="2 3">NIES-267</strain>
    </source>
</reference>
<gene>
    <name evidence="2" type="ORF">NIES267_46970</name>
</gene>
<dbReference type="AlphaFoldDB" id="A0A1Z4LVS5"/>
<dbReference type="InterPro" id="IPR019734">
    <property type="entry name" value="TPR_rpt"/>
</dbReference>
<sequence length="341" mass="38309">MLGTPKMTEDKRPVIKKFSCHQQPRWFKLSERFFYLCQKGGGSVPKRVGLISFLFLCSFLSVSPHRVNAQALVPHTVQLDAAKLEEQGLVLAQEAAQLVQFRQYEAALPRARLATQLAPSNDKVWFLLGGLYLQSRELDKAISSLQKAQSLNPSNAETYFAIGSAKFQQQQYQSAVSQYKMGLKINPKDSEGLFDLGNAYYMLGKLPQAIVEYRKSIVHKENFWPAVNNIGLIMYEQGNIKNAMNQWQQAITKANSVKEPAAEPQLALAVALYTKGNQAERQKGLTMGQAALRIDQRYANLEFLKENLWGNRLLSDTKKFLELPSIQAALNEEPLAQPTGQ</sequence>
<dbReference type="Pfam" id="PF13414">
    <property type="entry name" value="TPR_11"/>
    <property type="match status" value="1"/>
</dbReference>
<dbReference type="EMBL" id="AP018227">
    <property type="protein sequence ID" value="BAY85198.1"/>
    <property type="molecule type" value="Genomic_DNA"/>
</dbReference>
<dbReference type="Gene3D" id="1.25.40.10">
    <property type="entry name" value="Tetratricopeptide repeat domain"/>
    <property type="match status" value="2"/>
</dbReference>
<feature type="repeat" description="TPR" evidence="1">
    <location>
        <begin position="122"/>
        <end position="155"/>
    </location>
</feature>
<feature type="repeat" description="TPR" evidence="1">
    <location>
        <begin position="190"/>
        <end position="223"/>
    </location>
</feature>
<organism evidence="2 3">
    <name type="scientific">Calothrix parasitica NIES-267</name>
    <dbReference type="NCBI Taxonomy" id="1973488"/>
    <lineage>
        <taxon>Bacteria</taxon>
        <taxon>Bacillati</taxon>
        <taxon>Cyanobacteriota</taxon>
        <taxon>Cyanophyceae</taxon>
        <taxon>Nostocales</taxon>
        <taxon>Calotrichaceae</taxon>
        <taxon>Calothrix</taxon>
    </lineage>
</organism>
<dbReference type="PROSITE" id="PS50005">
    <property type="entry name" value="TPR"/>
    <property type="match status" value="3"/>
</dbReference>
<dbReference type="Proteomes" id="UP000218418">
    <property type="component" value="Chromosome"/>
</dbReference>
<accession>A0A1Z4LVS5</accession>
<evidence type="ECO:0000313" key="3">
    <source>
        <dbReference type="Proteomes" id="UP000218418"/>
    </source>
</evidence>
<dbReference type="InterPro" id="IPR011990">
    <property type="entry name" value="TPR-like_helical_dom_sf"/>
</dbReference>
<name>A0A1Z4LVS5_9CYAN</name>
<dbReference type="PANTHER" id="PTHR12558:SF13">
    <property type="entry name" value="CELL DIVISION CYCLE PROTEIN 27 HOMOLOG"/>
    <property type="match status" value="1"/>
</dbReference>
<proteinExistence type="predicted"/>
<dbReference type="PANTHER" id="PTHR12558">
    <property type="entry name" value="CELL DIVISION CYCLE 16,23,27"/>
    <property type="match status" value="1"/>
</dbReference>
<evidence type="ECO:0000313" key="2">
    <source>
        <dbReference type="EMBL" id="BAY85198.1"/>
    </source>
</evidence>
<dbReference type="SMART" id="SM00028">
    <property type="entry name" value="TPR"/>
    <property type="match status" value="5"/>
</dbReference>
<dbReference type="SUPFAM" id="SSF48452">
    <property type="entry name" value="TPR-like"/>
    <property type="match status" value="1"/>
</dbReference>
<protein>
    <submittedName>
        <fullName evidence="2">TPR repeat protein</fullName>
    </submittedName>
</protein>
<evidence type="ECO:0000256" key="1">
    <source>
        <dbReference type="PROSITE-ProRule" id="PRU00339"/>
    </source>
</evidence>
<dbReference type="Pfam" id="PF14559">
    <property type="entry name" value="TPR_19"/>
    <property type="match status" value="1"/>
</dbReference>
<keyword evidence="1" id="KW-0802">TPR repeat</keyword>
<feature type="repeat" description="TPR" evidence="1">
    <location>
        <begin position="156"/>
        <end position="189"/>
    </location>
</feature>
<keyword evidence="3" id="KW-1185">Reference proteome</keyword>